<organism evidence="1">
    <name type="scientific">human gut metagenome</name>
    <dbReference type="NCBI Taxonomy" id="408170"/>
    <lineage>
        <taxon>unclassified sequences</taxon>
        <taxon>metagenomes</taxon>
        <taxon>organismal metagenomes</taxon>
    </lineage>
</organism>
<dbReference type="AlphaFoldDB" id="W1XCT9"/>
<reference evidence="1" key="1">
    <citation type="submission" date="2013-12" db="EMBL/GenBank/DDBJ databases">
        <title>A Varibaculum cambriense genome reconstructed from a premature infant gut community with otherwise low bacterial novelty that shifts toward anaerobic metabolism during the third week of life.</title>
        <authorList>
            <person name="Brown C.T."/>
            <person name="Sharon I."/>
            <person name="Thomas B.C."/>
            <person name="Castelle C.J."/>
            <person name="Morowitz M.J."/>
            <person name="Banfield J.F."/>
        </authorList>
    </citation>
    <scope>NUCLEOTIDE SEQUENCE</scope>
</reference>
<dbReference type="EMBL" id="AZMM01017035">
    <property type="protein sequence ID" value="ETJ27270.1"/>
    <property type="molecule type" value="Genomic_DNA"/>
</dbReference>
<dbReference type="InterPro" id="IPR018580">
    <property type="entry name" value="Uncharacterised_YfhO"/>
</dbReference>
<feature type="non-terminal residue" evidence="1">
    <location>
        <position position="1"/>
    </location>
</feature>
<accession>W1XCT9</accession>
<comment type="caution">
    <text evidence="1">The sequence shown here is derived from an EMBL/GenBank/DDBJ whole genome shotgun (WGS) entry which is preliminary data.</text>
</comment>
<dbReference type="Pfam" id="PF09586">
    <property type="entry name" value="YfhO"/>
    <property type="match status" value="1"/>
</dbReference>
<feature type="non-terminal residue" evidence="1">
    <location>
        <position position="89"/>
    </location>
</feature>
<proteinExistence type="predicted"/>
<protein>
    <submittedName>
        <fullName evidence="1">Conserved membrane protein YfhO</fullName>
    </submittedName>
</protein>
<name>W1XCT9_9ZZZZ</name>
<sequence>IKNQIFFQDHINRANKRYINSSFYNSAIQRSLVKEMNQTKNDDQRINWRVDEQDNTPMYQNFKGLSIYSSIFHHNILDFYYDALKINLA</sequence>
<evidence type="ECO:0000313" key="1">
    <source>
        <dbReference type="EMBL" id="ETJ27270.1"/>
    </source>
</evidence>
<gene>
    <name evidence="1" type="ORF">Q604_UNBC17035G0001</name>
</gene>